<comment type="subcellular location">
    <subcellularLocation>
        <location evidence="1">Membrane</location>
        <topology evidence="1">Multi-pass membrane protein</topology>
    </subcellularLocation>
</comment>
<comment type="similarity">
    <text evidence="8">Belongs to the two pore domain potassium channel (TC 1.A.1.8) family.</text>
</comment>
<dbReference type="GO" id="GO:0030322">
    <property type="term" value="P:stabilization of membrane potential"/>
    <property type="evidence" value="ECO:0007669"/>
    <property type="project" value="TreeGrafter"/>
</dbReference>
<keyword evidence="6 9" id="KW-0472">Membrane</keyword>
<keyword evidence="3 8" id="KW-0812">Transmembrane</keyword>
<feature type="transmembrane region" description="Helical" evidence="9">
    <location>
        <begin position="217"/>
        <end position="236"/>
    </location>
</feature>
<evidence type="ECO:0000256" key="6">
    <source>
        <dbReference type="ARBA" id="ARBA00023136"/>
    </source>
</evidence>
<evidence type="ECO:0000313" key="11">
    <source>
        <dbReference type="Proteomes" id="UP000887566"/>
    </source>
</evidence>
<dbReference type="WBParaSite" id="PSAMB.scaffold5384size11828.g26510.t1">
    <property type="protein sequence ID" value="PSAMB.scaffold5384size11828.g26510.t1"/>
    <property type="gene ID" value="PSAMB.scaffold5384size11828.g26510"/>
</dbReference>
<dbReference type="SUPFAM" id="SSF81324">
    <property type="entry name" value="Voltage-gated potassium channels"/>
    <property type="match status" value="2"/>
</dbReference>
<protein>
    <submittedName>
        <fullName evidence="12">Potassium channel domain-containing protein</fullName>
    </submittedName>
</protein>
<keyword evidence="5 8" id="KW-0406">Ion transport</keyword>
<feature type="transmembrane region" description="Helical" evidence="9">
    <location>
        <begin position="126"/>
        <end position="155"/>
    </location>
</feature>
<evidence type="ECO:0000256" key="2">
    <source>
        <dbReference type="ARBA" id="ARBA00022448"/>
    </source>
</evidence>
<evidence type="ECO:0000259" key="10">
    <source>
        <dbReference type="Pfam" id="PF07885"/>
    </source>
</evidence>
<evidence type="ECO:0000256" key="3">
    <source>
        <dbReference type="ARBA" id="ARBA00022692"/>
    </source>
</evidence>
<dbReference type="PANTHER" id="PTHR11003:SF111">
    <property type="entry name" value="POTASSIUM CHANNEL DOMAIN-CONTAINING PROTEIN"/>
    <property type="match status" value="1"/>
</dbReference>
<dbReference type="PRINTS" id="PR01333">
    <property type="entry name" value="2POREKCHANEL"/>
</dbReference>
<proteinExistence type="inferred from homology"/>
<feature type="domain" description="Potassium channel" evidence="10">
    <location>
        <begin position="88"/>
        <end position="147"/>
    </location>
</feature>
<dbReference type="GO" id="GO:0015271">
    <property type="term" value="F:outward rectifier potassium channel activity"/>
    <property type="evidence" value="ECO:0007669"/>
    <property type="project" value="TreeGrafter"/>
</dbReference>
<keyword evidence="4 9" id="KW-1133">Transmembrane helix</keyword>
<keyword evidence="2 8" id="KW-0813">Transport</keyword>
<evidence type="ECO:0000256" key="5">
    <source>
        <dbReference type="ARBA" id="ARBA00023065"/>
    </source>
</evidence>
<dbReference type="GO" id="GO:0005886">
    <property type="term" value="C:plasma membrane"/>
    <property type="evidence" value="ECO:0007669"/>
    <property type="project" value="TreeGrafter"/>
</dbReference>
<dbReference type="Pfam" id="PF07885">
    <property type="entry name" value="Ion_trans_2"/>
    <property type="match status" value="2"/>
</dbReference>
<name>A0A914WTZ0_9BILA</name>
<evidence type="ECO:0000256" key="8">
    <source>
        <dbReference type="RuleBase" id="RU003857"/>
    </source>
</evidence>
<evidence type="ECO:0000256" key="9">
    <source>
        <dbReference type="SAM" id="Phobius"/>
    </source>
</evidence>
<dbReference type="AlphaFoldDB" id="A0A914WTZ0"/>
<dbReference type="InterPro" id="IPR003280">
    <property type="entry name" value="2pore_dom_K_chnl"/>
</dbReference>
<dbReference type="InterPro" id="IPR013099">
    <property type="entry name" value="K_chnl_dom"/>
</dbReference>
<feature type="transmembrane region" description="Helical" evidence="9">
    <location>
        <begin position="243"/>
        <end position="261"/>
    </location>
</feature>
<evidence type="ECO:0000256" key="4">
    <source>
        <dbReference type="ARBA" id="ARBA00022989"/>
    </source>
</evidence>
<dbReference type="Gene3D" id="1.10.287.70">
    <property type="match status" value="1"/>
</dbReference>
<accession>A0A914WTZ0</accession>
<organism evidence="11 12">
    <name type="scientific">Plectus sambesii</name>
    <dbReference type="NCBI Taxonomy" id="2011161"/>
    <lineage>
        <taxon>Eukaryota</taxon>
        <taxon>Metazoa</taxon>
        <taxon>Ecdysozoa</taxon>
        <taxon>Nematoda</taxon>
        <taxon>Chromadorea</taxon>
        <taxon>Plectida</taxon>
        <taxon>Plectina</taxon>
        <taxon>Plectoidea</taxon>
        <taxon>Plectidae</taxon>
        <taxon>Plectus</taxon>
    </lineage>
</organism>
<evidence type="ECO:0000256" key="7">
    <source>
        <dbReference type="ARBA" id="ARBA00023303"/>
    </source>
</evidence>
<feature type="transmembrane region" description="Helical" evidence="9">
    <location>
        <begin position="187"/>
        <end position="211"/>
    </location>
</feature>
<sequence length="365" mass="41073">MGALIFYHIEAGAEMEEIVKLEMKAELPVQPPNHHFDKISDIARMMAVKYHSDREVVEALLKDFVVELKWKGLEIKEYIAPKEPEKTEIKRKWDFPSSFLFAFTVLTTIGYGNIAPATDYGKVFTMIYAFFGVPMFLVALIDIGAFAQYGITIVIDKIGQRCSRRKNKVEKPKEKEKTSRCVALYRFLEFFCTMLAFAAFILIGATILPIWEDHLSLFSAIYYTFITITAIGLGDIVPQNMTYLPLTLIYIILGLWMALIVTEQIADLFKLVHFAGRTLTGVKDLKVWIGGNKVTVGHFIDAVGARAGVPEHVMNDINWDQTVNEVAAGITPTMPDPPLVMDVVETPVVHALNRNVEVLPSEPKL</sequence>
<dbReference type="PANTHER" id="PTHR11003">
    <property type="entry name" value="POTASSIUM CHANNEL, SUBFAMILY K"/>
    <property type="match status" value="1"/>
</dbReference>
<dbReference type="Proteomes" id="UP000887566">
    <property type="component" value="Unplaced"/>
</dbReference>
<dbReference type="GO" id="GO:0022841">
    <property type="term" value="F:potassium ion leak channel activity"/>
    <property type="evidence" value="ECO:0007669"/>
    <property type="project" value="TreeGrafter"/>
</dbReference>
<evidence type="ECO:0000256" key="1">
    <source>
        <dbReference type="ARBA" id="ARBA00004141"/>
    </source>
</evidence>
<evidence type="ECO:0000313" key="12">
    <source>
        <dbReference type="WBParaSite" id="PSAMB.scaffold5384size11828.g26510.t1"/>
    </source>
</evidence>
<feature type="transmembrane region" description="Helical" evidence="9">
    <location>
        <begin position="95"/>
        <end position="114"/>
    </location>
</feature>
<reference evidence="12" key="1">
    <citation type="submission" date="2022-11" db="UniProtKB">
        <authorList>
            <consortium name="WormBaseParasite"/>
        </authorList>
    </citation>
    <scope>IDENTIFICATION</scope>
</reference>
<keyword evidence="11" id="KW-1185">Reference proteome</keyword>
<keyword evidence="7 8" id="KW-0407">Ion channel</keyword>
<feature type="domain" description="Potassium channel" evidence="10">
    <location>
        <begin position="199"/>
        <end position="269"/>
    </location>
</feature>